<dbReference type="AlphaFoldDB" id="A0A2T5PDS5"/>
<sequence>MAAQVADAIMLSDWTRGVGLRAGRIRALGSWLGVFAIAMLFIGPPLGQWRAQQQAAMSAAERHSPSAHAAHAAHGHVGHDPHAAHGITPSASGQDHAQHASGTRQLGALTLDHCGYCHLVASFAALPAAVGDCPILRWEAQPPAQPVYREPVSPPRHARRARAPPQEHA</sequence>
<keyword evidence="4" id="KW-1185">Reference proteome</keyword>
<dbReference type="EMBL" id="QASN01000006">
    <property type="protein sequence ID" value="PTU75873.1"/>
    <property type="molecule type" value="Genomic_DNA"/>
</dbReference>
<proteinExistence type="predicted"/>
<feature type="transmembrane region" description="Helical" evidence="2">
    <location>
        <begin position="28"/>
        <end position="47"/>
    </location>
</feature>
<dbReference type="InterPro" id="IPR021333">
    <property type="entry name" value="DUF2946"/>
</dbReference>
<dbReference type="Pfam" id="PF11162">
    <property type="entry name" value="DUF2946"/>
    <property type="match status" value="1"/>
</dbReference>
<name>A0A2T5PDS5_9PSED</name>
<evidence type="ECO:0000256" key="1">
    <source>
        <dbReference type="SAM" id="MobiDB-lite"/>
    </source>
</evidence>
<evidence type="ECO:0000256" key="2">
    <source>
        <dbReference type="SAM" id="Phobius"/>
    </source>
</evidence>
<accession>A0A2T5PDS5</accession>
<reference evidence="3 4" key="1">
    <citation type="submission" date="2018-04" db="EMBL/GenBank/DDBJ databases">
        <title>Pseudomonas sp. nov., isolated from mangrove soil.</title>
        <authorList>
            <person name="Chen C."/>
        </authorList>
    </citation>
    <scope>NUCLEOTIDE SEQUENCE [LARGE SCALE GENOMIC DNA]</scope>
    <source>
        <strain evidence="3 4">TC-11</strain>
    </source>
</reference>
<feature type="region of interest" description="Disordered" evidence="1">
    <location>
        <begin position="145"/>
        <end position="169"/>
    </location>
</feature>
<organism evidence="3 4">
    <name type="scientific">Pseudomonas mangrovi</name>
    <dbReference type="NCBI Taxonomy" id="2161748"/>
    <lineage>
        <taxon>Bacteria</taxon>
        <taxon>Pseudomonadati</taxon>
        <taxon>Pseudomonadota</taxon>
        <taxon>Gammaproteobacteria</taxon>
        <taxon>Pseudomonadales</taxon>
        <taxon>Pseudomonadaceae</taxon>
        <taxon>Pseudomonas</taxon>
    </lineage>
</organism>
<comment type="caution">
    <text evidence="3">The sequence shown here is derived from an EMBL/GenBank/DDBJ whole genome shotgun (WGS) entry which is preliminary data.</text>
</comment>
<keyword evidence="2" id="KW-0472">Membrane</keyword>
<evidence type="ECO:0000313" key="3">
    <source>
        <dbReference type="EMBL" id="PTU75873.1"/>
    </source>
</evidence>
<gene>
    <name evidence="3" type="ORF">DBO85_04150</name>
</gene>
<feature type="compositionally biased region" description="Polar residues" evidence="1">
    <location>
        <begin position="89"/>
        <end position="100"/>
    </location>
</feature>
<keyword evidence="2" id="KW-0812">Transmembrane</keyword>
<keyword evidence="2" id="KW-1133">Transmembrane helix</keyword>
<dbReference type="Proteomes" id="UP000244064">
    <property type="component" value="Unassembled WGS sequence"/>
</dbReference>
<evidence type="ECO:0008006" key="5">
    <source>
        <dbReference type="Google" id="ProtNLM"/>
    </source>
</evidence>
<evidence type="ECO:0000313" key="4">
    <source>
        <dbReference type="Proteomes" id="UP000244064"/>
    </source>
</evidence>
<protein>
    <recommendedName>
        <fullName evidence="5">DUF2946 domain-containing protein</fullName>
    </recommendedName>
</protein>
<feature type="region of interest" description="Disordered" evidence="1">
    <location>
        <begin position="53"/>
        <end position="100"/>
    </location>
</feature>